<keyword evidence="7" id="KW-0223">Dioxygenase</keyword>
<dbReference type="SUPFAM" id="SSF57701">
    <property type="entry name" value="Zn2/Cys6 DNA-binding domain"/>
    <property type="match status" value="1"/>
</dbReference>
<dbReference type="PANTHER" id="PTHR47785:SF4">
    <property type="entry name" value="ZN(II)2CYS6 TRANSCRIPTION FACTOR (EUROFUNG)"/>
    <property type="match status" value="1"/>
</dbReference>
<evidence type="ECO:0000256" key="4">
    <source>
        <dbReference type="ARBA" id="ARBA00023163"/>
    </source>
</evidence>
<evidence type="ECO:0000313" key="8">
    <source>
        <dbReference type="Proteomes" id="UP001149165"/>
    </source>
</evidence>
<dbReference type="InterPro" id="IPR007219">
    <property type="entry name" value="XnlR_reg_dom"/>
</dbReference>
<dbReference type="OrthoDB" id="445007at2759"/>
<name>A0A9W9FVG6_9EURO</name>
<protein>
    <submittedName>
        <fullName evidence="7">Phytanoyl-CoA dioxygenase</fullName>
    </submittedName>
</protein>
<reference evidence="7" key="1">
    <citation type="submission" date="2022-11" db="EMBL/GenBank/DDBJ databases">
        <authorList>
            <person name="Petersen C."/>
        </authorList>
    </citation>
    <scope>NUCLEOTIDE SEQUENCE</scope>
    <source>
        <strain evidence="7">IBT 30069</strain>
    </source>
</reference>
<dbReference type="Gene3D" id="4.10.240.10">
    <property type="entry name" value="Zn(2)-C6 fungal-type DNA-binding domain"/>
    <property type="match status" value="1"/>
</dbReference>
<dbReference type="CDD" id="cd12148">
    <property type="entry name" value="fungal_TF_MHR"/>
    <property type="match status" value="1"/>
</dbReference>
<dbReference type="Gene3D" id="2.60.120.330">
    <property type="entry name" value="B-lactam Antibiotic, Isopenicillin N Synthase, Chain"/>
    <property type="match status" value="2"/>
</dbReference>
<sequence length="961" mass="108746">MTTTTTQTMTKPINRSPFKLEGPYGDFRDELQSEGFVVIKDAITPEKAKYYQQKALDWLQDLSPNIDYDNPSTWTKENLPIAGGANNYTAYSVAHEKFMWEARMEPKVLEAFAKIWGTDELLVSFDGLNVTLPNKPARTPWPHVDQSPFRRGLHCIQGIINLSHAGPEDGSLILLPKSNALSDEFFDTQVDPSTWQERDFRFFSEEEMEWYHARGVKPMKVFAEPGDLILWDSRTAHWGGEPTPQSNTIRTVIYASFSPASLASKESLKRKKEAFESFRATAHWPHDNIMLRDNIIHLPDGAVDPRNRTKPVEEPEYTDQLLQLAGIFVQQQTSLFLIIKEIESIGSHSLASFSFSFSPAFPPPLHQNPPASASIQMEFPRKRAQIACKFCRHRKRKCDGERPACGFCANAGAQCEYQEGPNEKSDADKTQEILERLEQLENLVRQQSTMITTVSERLIASGSSPAAPNPSQLSAYVPLASPTCSSVMHEVRPPGNVRIRYDNNGDGPLLIPLGHQTPTGNLLTLDKIQKLVGEYPQDHFLILESERKLQPLAPRLSYRTIIERLNSDRTMIDLLISSFFTHVHSQFPILEHVLFLITFEKFLQPNQEPNISAAICLMVLALGEICADPNANFDMESSQTGNGTEYFAHAYQILNSMDTVPFSRDLNTPLAFLYASIYFRFRCRPLQAWKCIHSASTAAQLALSYDDLAEFHFPRSGIEALVDELPFPEFTDQADPINLKFLAMCSMRKLLNRIHSTIYSNKPIESNITAFQRNTEDPRSSNHHSSIASLESVNLELKRQLAVWFDSLPDTIKPDLQVPNTLDLQDCQLRSRYHAAAHVICRPWLVFAAQFQESISSEYVMTNCEACVDACRHLILASVPLLKRRTYSVWLRLQALLAAVFVLSLARDTPTLASLVPDYNELIEQAILSTEPWARHHETADAILGIFKLIRQKLRLKPIDT</sequence>
<evidence type="ECO:0000313" key="7">
    <source>
        <dbReference type="EMBL" id="KAJ5107230.1"/>
    </source>
</evidence>
<dbReference type="InterPro" id="IPR036864">
    <property type="entry name" value="Zn2-C6_fun-type_DNA-bd_sf"/>
</dbReference>
<dbReference type="InterPro" id="IPR008775">
    <property type="entry name" value="Phytyl_CoA_dOase-like"/>
</dbReference>
<proteinExistence type="predicted"/>
<gene>
    <name evidence="7" type="ORF">N7456_003905</name>
</gene>
<dbReference type="Pfam" id="PF05721">
    <property type="entry name" value="PhyH"/>
    <property type="match status" value="1"/>
</dbReference>
<dbReference type="Proteomes" id="UP001149165">
    <property type="component" value="Unassembled WGS sequence"/>
</dbReference>
<keyword evidence="2" id="KW-0805">Transcription regulation</keyword>
<dbReference type="GO" id="GO:0006351">
    <property type="term" value="P:DNA-templated transcription"/>
    <property type="evidence" value="ECO:0007669"/>
    <property type="project" value="InterPro"/>
</dbReference>
<keyword evidence="3" id="KW-0238">DNA-binding</keyword>
<dbReference type="SUPFAM" id="SSF51197">
    <property type="entry name" value="Clavaminate synthase-like"/>
    <property type="match status" value="1"/>
</dbReference>
<dbReference type="InterPro" id="IPR001138">
    <property type="entry name" value="Zn2Cys6_DnaBD"/>
</dbReference>
<dbReference type="PANTHER" id="PTHR47785">
    <property type="entry name" value="ZN(II)2CYS6 TRANSCRIPTION FACTOR (EUROFUNG)-RELATED-RELATED"/>
    <property type="match status" value="1"/>
</dbReference>
<evidence type="ECO:0000256" key="5">
    <source>
        <dbReference type="ARBA" id="ARBA00023242"/>
    </source>
</evidence>
<dbReference type="EMBL" id="JAPQKH010000003">
    <property type="protein sequence ID" value="KAJ5107230.1"/>
    <property type="molecule type" value="Genomic_DNA"/>
</dbReference>
<dbReference type="CDD" id="cd00067">
    <property type="entry name" value="GAL4"/>
    <property type="match status" value="1"/>
</dbReference>
<dbReference type="InterPro" id="IPR027443">
    <property type="entry name" value="IPNS-like_sf"/>
</dbReference>
<dbReference type="SMART" id="SM00066">
    <property type="entry name" value="GAL4"/>
    <property type="match status" value="1"/>
</dbReference>
<dbReference type="PROSITE" id="PS50048">
    <property type="entry name" value="ZN2_CY6_FUNGAL_2"/>
    <property type="match status" value="1"/>
</dbReference>
<evidence type="ECO:0000256" key="3">
    <source>
        <dbReference type="ARBA" id="ARBA00023125"/>
    </source>
</evidence>
<dbReference type="Pfam" id="PF04082">
    <property type="entry name" value="Fungal_trans"/>
    <property type="match status" value="1"/>
</dbReference>
<dbReference type="GO" id="GO:0051213">
    <property type="term" value="F:dioxygenase activity"/>
    <property type="evidence" value="ECO:0007669"/>
    <property type="project" value="UniProtKB-KW"/>
</dbReference>
<dbReference type="PROSITE" id="PS00463">
    <property type="entry name" value="ZN2_CY6_FUNGAL_1"/>
    <property type="match status" value="1"/>
</dbReference>
<keyword evidence="8" id="KW-1185">Reference proteome</keyword>
<comment type="caution">
    <text evidence="7">The sequence shown here is derived from an EMBL/GenBank/DDBJ whole genome shotgun (WGS) entry which is preliminary data.</text>
</comment>
<dbReference type="GO" id="GO:0000981">
    <property type="term" value="F:DNA-binding transcription factor activity, RNA polymerase II-specific"/>
    <property type="evidence" value="ECO:0007669"/>
    <property type="project" value="InterPro"/>
</dbReference>
<keyword evidence="7" id="KW-0560">Oxidoreductase</keyword>
<keyword evidence="5" id="KW-0539">Nucleus</keyword>
<dbReference type="Pfam" id="PF00172">
    <property type="entry name" value="Zn_clus"/>
    <property type="match status" value="1"/>
</dbReference>
<evidence type="ECO:0000256" key="2">
    <source>
        <dbReference type="ARBA" id="ARBA00023015"/>
    </source>
</evidence>
<evidence type="ECO:0000259" key="6">
    <source>
        <dbReference type="PROSITE" id="PS50048"/>
    </source>
</evidence>
<dbReference type="InterPro" id="IPR053181">
    <property type="entry name" value="EcdB-like_regulator"/>
</dbReference>
<feature type="domain" description="Zn(2)-C6 fungal-type" evidence="6">
    <location>
        <begin position="387"/>
        <end position="417"/>
    </location>
</feature>
<dbReference type="AlphaFoldDB" id="A0A9W9FVG6"/>
<keyword evidence="4" id="KW-0804">Transcription</keyword>
<accession>A0A9W9FVG6</accession>
<dbReference type="GO" id="GO:0003677">
    <property type="term" value="F:DNA binding"/>
    <property type="evidence" value="ECO:0007669"/>
    <property type="project" value="UniProtKB-KW"/>
</dbReference>
<reference evidence="7" key="2">
    <citation type="journal article" date="2023" name="IMA Fungus">
        <title>Comparative genomic study of the Penicillium genus elucidates a diverse pangenome and 15 lateral gene transfer events.</title>
        <authorList>
            <person name="Petersen C."/>
            <person name="Sorensen T."/>
            <person name="Nielsen M.R."/>
            <person name="Sondergaard T.E."/>
            <person name="Sorensen J.L."/>
            <person name="Fitzpatrick D.A."/>
            <person name="Frisvad J.C."/>
            <person name="Nielsen K.L."/>
        </authorList>
    </citation>
    <scope>NUCLEOTIDE SEQUENCE</scope>
    <source>
        <strain evidence="7">IBT 30069</strain>
    </source>
</reference>
<evidence type="ECO:0000256" key="1">
    <source>
        <dbReference type="ARBA" id="ARBA00022723"/>
    </source>
</evidence>
<dbReference type="GO" id="GO:0008270">
    <property type="term" value="F:zinc ion binding"/>
    <property type="evidence" value="ECO:0007669"/>
    <property type="project" value="InterPro"/>
</dbReference>
<organism evidence="7 8">
    <name type="scientific">Penicillium angulare</name>
    <dbReference type="NCBI Taxonomy" id="116970"/>
    <lineage>
        <taxon>Eukaryota</taxon>
        <taxon>Fungi</taxon>
        <taxon>Dikarya</taxon>
        <taxon>Ascomycota</taxon>
        <taxon>Pezizomycotina</taxon>
        <taxon>Eurotiomycetes</taxon>
        <taxon>Eurotiomycetidae</taxon>
        <taxon>Eurotiales</taxon>
        <taxon>Aspergillaceae</taxon>
        <taxon>Penicillium</taxon>
    </lineage>
</organism>
<keyword evidence="1" id="KW-0479">Metal-binding</keyword>